<keyword evidence="6" id="KW-0966">Cell projection</keyword>
<dbReference type="InterPro" id="IPR003713">
    <property type="entry name" value="FliS"/>
</dbReference>
<comment type="similarity">
    <text evidence="2">Belongs to the FliS family.</text>
</comment>
<gene>
    <name evidence="6" type="primary">fliS</name>
    <name evidence="6" type="ORF">JNE38_28360</name>
</gene>
<reference evidence="6 7" key="1">
    <citation type="submission" date="2021-01" db="EMBL/GenBank/DDBJ databases">
        <title>Identification of strong promoters based on the transcriptome of Brevibacillus choshinensis.</title>
        <authorList>
            <person name="Yao D."/>
            <person name="Zhang K."/>
            <person name="Wu J."/>
        </authorList>
    </citation>
    <scope>NUCLEOTIDE SEQUENCE [LARGE SCALE GENOMIC DNA]</scope>
    <source>
        <strain evidence="6 7">HPD31-SP3</strain>
    </source>
</reference>
<evidence type="ECO:0000256" key="1">
    <source>
        <dbReference type="ARBA" id="ARBA00004514"/>
    </source>
</evidence>
<keyword evidence="6" id="KW-0282">Flagellum</keyword>
<keyword evidence="5" id="KW-0143">Chaperone</keyword>
<accession>A0ABX7FPT5</accession>
<dbReference type="Gene3D" id="1.20.120.340">
    <property type="entry name" value="Flagellar protein FliS"/>
    <property type="match status" value="1"/>
</dbReference>
<dbReference type="PANTHER" id="PTHR34773:SF1">
    <property type="entry name" value="FLAGELLAR SECRETION CHAPERONE FLIS"/>
    <property type="match status" value="1"/>
</dbReference>
<dbReference type="RefSeq" id="WP_203354370.1">
    <property type="nucleotide sequence ID" value="NZ_CP069127.1"/>
</dbReference>
<evidence type="ECO:0000313" key="6">
    <source>
        <dbReference type="EMBL" id="QRG67312.1"/>
    </source>
</evidence>
<proteinExistence type="inferred from homology"/>
<keyword evidence="4" id="KW-1005">Bacterial flagellum biogenesis</keyword>
<keyword evidence="6" id="KW-0969">Cilium</keyword>
<keyword evidence="7" id="KW-1185">Reference proteome</keyword>
<evidence type="ECO:0000256" key="4">
    <source>
        <dbReference type="ARBA" id="ARBA00022795"/>
    </source>
</evidence>
<evidence type="ECO:0000313" key="7">
    <source>
        <dbReference type="Proteomes" id="UP000596248"/>
    </source>
</evidence>
<dbReference type="EMBL" id="CP069127">
    <property type="protein sequence ID" value="QRG67312.1"/>
    <property type="molecule type" value="Genomic_DNA"/>
</dbReference>
<dbReference type="PANTHER" id="PTHR34773">
    <property type="entry name" value="FLAGELLAR SECRETION CHAPERONE FLIS"/>
    <property type="match status" value="1"/>
</dbReference>
<dbReference type="SUPFAM" id="SSF101116">
    <property type="entry name" value="Flagellar export chaperone FliS"/>
    <property type="match status" value="1"/>
</dbReference>
<organism evidence="6 7">
    <name type="scientific">Brevibacillus choshinensis</name>
    <dbReference type="NCBI Taxonomy" id="54911"/>
    <lineage>
        <taxon>Bacteria</taxon>
        <taxon>Bacillati</taxon>
        <taxon>Bacillota</taxon>
        <taxon>Bacilli</taxon>
        <taxon>Bacillales</taxon>
        <taxon>Paenibacillaceae</taxon>
        <taxon>Brevibacillus</taxon>
    </lineage>
</organism>
<sequence>MTEVLTEQLVHQKSPQELTKLLYTALIEKLESSSKAIKQKNYLEANQLLQNCNDILYRLGAGINYEAGIVADQLEAIYNYMADRIIEANMNKSIAPIDEVLSLIKIVADAWNTALARGVDKPEKVMLKKKASAYDQDFYYDQGTLDQKE</sequence>
<dbReference type="Pfam" id="PF02561">
    <property type="entry name" value="FliS"/>
    <property type="match status" value="1"/>
</dbReference>
<dbReference type="Proteomes" id="UP000596248">
    <property type="component" value="Chromosome"/>
</dbReference>
<dbReference type="NCBIfam" id="TIGR00208">
    <property type="entry name" value="fliS"/>
    <property type="match status" value="1"/>
</dbReference>
<name>A0ABX7FPT5_BRECH</name>
<dbReference type="InterPro" id="IPR036584">
    <property type="entry name" value="FliS_sf"/>
</dbReference>
<keyword evidence="3" id="KW-0963">Cytoplasm</keyword>
<evidence type="ECO:0000256" key="3">
    <source>
        <dbReference type="ARBA" id="ARBA00022490"/>
    </source>
</evidence>
<dbReference type="CDD" id="cd16098">
    <property type="entry name" value="FliS"/>
    <property type="match status" value="1"/>
</dbReference>
<comment type="subcellular location">
    <subcellularLocation>
        <location evidence="1">Cytoplasm</location>
        <location evidence="1">Cytosol</location>
    </subcellularLocation>
</comment>
<protein>
    <submittedName>
        <fullName evidence="6">Flagellar export chaperone FliS</fullName>
    </submittedName>
</protein>
<evidence type="ECO:0000256" key="2">
    <source>
        <dbReference type="ARBA" id="ARBA00008787"/>
    </source>
</evidence>
<evidence type="ECO:0000256" key="5">
    <source>
        <dbReference type="ARBA" id="ARBA00023186"/>
    </source>
</evidence>